<evidence type="ECO:0000313" key="9">
    <source>
        <dbReference type="Proteomes" id="UP000323011"/>
    </source>
</evidence>
<dbReference type="SUPFAM" id="SSF55347">
    <property type="entry name" value="Glyceraldehyde-3-phosphate dehydrogenase-like, C-terminal domain"/>
    <property type="match status" value="1"/>
</dbReference>
<dbReference type="InterPro" id="IPR022675">
    <property type="entry name" value="G6P_DH_C"/>
</dbReference>
<keyword evidence="2" id="KW-0521">NADP</keyword>
<evidence type="ECO:0000256" key="4">
    <source>
        <dbReference type="SAM" id="MobiDB-lite"/>
    </source>
</evidence>
<feature type="compositionally biased region" description="Basic and acidic residues" evidence="4">
    <location>
        <begin position="737"/>
        <end position="753"/>
    </location>
</feature>
<dbReference type="Gene3D" id="3.30.360.10">
    <property type="entry name" value="Dihydrodipicolinate Reductase, domain 2"/>
    <property type="match status" value="1"/>
</dbReference>
<evidence type="ECO:0000256" key="3">
    <source>
        <dbReference type="ARBA" id="ARBA00023277"/>
    </source>
</evidence>
<name>A0A5A8CQ49_CAFRO</name>
<dbReference type="PANTHER" id="PTHR23429:SF7">
    <property type="entry name" value="GDH_6PGL ENDOPLASMIC BIFUNCTIONAL PROTEIN"/>
    <property type="match status" value="1"/>
</dbReference>
<dbReference type="Proteomes" id="UP000323011">
    <property type="component" value="Unassembled WGS sequence"/>
</dbReference>
<keyword evidence="1" id="KW-0313">Glucose metabolism</keyword>
<proteinExistence type="predicted"/>
<dbReference type="GO" id="GO:0005783">
    <property type="term" value="C:endoplasmic reticulum"/>
    <property type="evidence" value="ECO:0007669"/>
    <property type="project" value="TreeGrafter"/>
</dbReference>
<dbReference type="GO" id="GO:0004345">
    <property type="term" value="F:glucose-6-phosphate dehydrogenase activity"/>
    <property type="evidence" value="ECO:0007669"/>
    <property type="project" value="InterPro"/>
</dbReference>
<dbReference type="GO" id="GO:0009051">
    <property type="term" value="P:pentose-phosphate shunt, oxidative branch"/>
    <property type="evidence" value="ECO:0007669"/>
    <property type="project" value="TreeGrafter"/>
</dbReference>
<dbReference type="GO" id="GO:0050661">
    <property type="term" value="F:NADP binding"/>
    <property type="evidence" value="ECO:0007669"/>
    <property type="project" value="InterPro"/>
</dbReference>
<sequence length="821" mass="83048">MRTSAALLLALVAALATARSPAQQLVLFGATGDLASRFTLQASFELWALTGRGLEVTAVGRSSNTSAAVRSALAPEAACKGSVFKSAGSCESALDSFVRTSLSVRTVGTPSELQDLCTGLDAAAGGAEELRRVFHLGVPPSAVPELVRGLARACAPAGGGGDPLRSAVILVEKPLGRDGAAAQTQLEALGAWESAGGTVGIVDHYLAKAGATAITAFRAAAGPRFASLWHWRRLNHISVVAEEDAGADHRAAVYEESGGFLRDVAQNHLTELVALAVAPLRLPESAVQMSQLASGASISAAEVNPSTADSAPVAAAVLPAWSAAGPDPELAVVGASDTSPVLTAAASGAAGTPDWATVAAAATVPAPRVDAAARTRVIRSLRPAMPMNRENAALLLGQHEGYAAAAAAAAAGSAADGPGAAAASRVATAGRVSLAFSGTAPQAEGPPGTVEVSPPDLMGVPLVIAGGKRLGKRRALVRLELGPRGRLTMLVHGVVPLALSAAEAEASGLPVWPTDPDSAHLLAWQRPIVAKLNGTGAVIVNVTGPAAILERPAAYRTQLALPVAVPASMRVLVGGAGGAATAFVAVLKPREELLAEAGVAADGASLPMDVAADLLASTPGHADAYASIFAEAASTRASRSADGPASGSLTRVVSPEEALALFRVWDPVFEAADSESTPVRVYADGDTMWAGIGAAGTVACHDKSCSLAPGSEGSKWRAMSRGSLPPMLRDLATDMLESEKQERRRKQRAAEIRKQRRSNRLASADAPADADAGAGAAAATGSADDDEPLCVVAGGRTTTCLEAFAAPRPKQPAELAMEQQD</sequence>
<feature type="chain" id="PRO_5022695412" description="Glucose-6-phosphate dehydrogenase NAD-binding domain-containing protein" evidence="5">
    <location>
        <begin position="19"/>
        <end position="821"/>
    </location>
</feature>
<feature type="compositionally biased region" description="Low complexity" evidence="4">
    <location>
        <begin position="762"/>
        <end position="782"/>
    </location>
</feature>
<evidence type="ECO:0000256" key="5">
    <source>
        <dbReference type="SAM" id="SignalP"/>
    </source>
</evidence>
<feature type="region of interest" description="Disordered" evidence="4">
    <location>
        <begin position="736"/>
        <end position="790"/>
    </location>
</feature>
<dbReference type="Gene3D" id="3.40.50.720">
    <property type="entry name" value="NAD(P)-binding Rossmann-like Domain"/>
    <property type="match status" value="1"/>
</dbReference>
<keyword evidence="3" id="KW-0119">Carbohydrate metabolism</keyword>
<evidence type="ECO:0000259" key="7">
    <source>
        <dbReference type="Pfam" id="PF02781"/>
    </source>
</evidence>
<dbReference type="Pfam" id="PF02781">
    <property type="entry name" value="G6PD_C"/>
    <property type="match status" value="1"/>
</dbReference>
<dbReference type="EMBL" id="VLTN01000014">
    <property type="protein sequence ID" value="KAA0153901.1"/>
    <property type="molecule type" value="Genomic_DNA"/>
</dbReference>
<evidence type="ECO:0000256" key="2">
    <source>
        <dbReference type="ARBA" id="ARBA00022857"/>
    </source>
</evidence>
<dbReference type="AlphaFoldDB" id="A0A5A8CQ49"/>
<evidence type="ECO:0008006" key="10">
    <source>
        <dbReference type="Google" id="ProtNLM"/>
    </source>
</evidence>
<dbReference type="GO" id="GO:0006006">
    <property type="term" value="P:glucose metabolic process"/>
    <property type="evidence" value="ECO:0007669"/>
    <property type="project" value="UniProtKB-KW"/>
</dbReference>
<gene>
    <name evidence="8" type="ORF">FNF29_02889</name>
</gene>
<dbReference type="InterPro" id="IPR022674">
    <property type="entry name" value="G6P_DH_NAD-bd"/>
</dbReference>
<accession>A0A5A8CQ49</accession>
<feature type="domain" description="Glucose-6-phosphate dehydrogenase C-terminal" evidence="7">
    <location>
        <begin position="224"/>
        <end position="276"/>
    </location>
</feature>
<evidence type="ECO:0000313" key="8">
    <source>
        <dbReference type="EMBL" id="KAA0153901.1"/>
    </source>
</evidence>
<protein>
    <recommendedName>
        <fullName evidence="10">Glucose-6-phosphate dehydrogenase NAD-binding domain-containing protein</fullName>
    </recommendedName>
</protein>
<reference evidence="8 9" key="1">
    <citation type="submission" date="2019-07" db="EMBL/GenBank/DDBJ databases">
        <title>Genomes of Cafeteria roenbergensis.</title>
        <authorList>
            <person name="Fischer M.G."/>
            <person name="Hackl T."/>
            <person name="Roman M."/>
        </authorList>
    </citation>
    <scope>NUCLEOTIDE SEQUENCE [LARGE SCALE GENOMIC DNA]</scope>
    <source>
        <strain evidence="8 9">BVI</strain>
    </source>
</reference>
<organism evidence="8 9">
    <name type="scientific">Cafeteria roenbergensis</name>
    <name type="common">Marine flagellate</name>
    <dbReference type="NCBI Taxonomy" id="33653"/>
    <lineage>
        <taxon>Eukaryota</taxon>
        <taxon>Sar</taxon>
        <taxon>Stramenopiles</taxon>
        <taxon>Bigyra</taxon>
        <taxon>Opalozoa</taxon>
        <taxon>Bicosoecida</taxon>
        <taxon>Cafeteriaceae</taxon>
        <taxon>Cafeteria</taxon>
    </lineage>
</organism>
<comment type="caution">
    <text evidence="8">The sequence shown here is derived from an EMBL/GenBank/DDBJ whole genome shotgun (WGS) entry which is preliminary data.</text>
</comment>
<feature type="domain" description="Glucose-6-phosphate dehydrogenase NAD-binding" evidence="6">
    <location>
        <begin position="26"/>
        <end position="208"/>
    </location>
</feature>
<dbReference type="InterPro" id="IPR001282">
    <property type="entry name" value="G6P_DH"/>
</dbReference>
<evidence type="ECO:0000256" key="1">
    <source>
        <dbReference type="ARBA" id="ARBA00022526"/>
    </source>
</evidence>
<keyword evidence="5" id="KW-0732">Signal</keyword>
<dbReference type="Pfam" id="PF00479">
    <property type="entry name" value="G6PD_N"/>
    <property type="match status" value="1"/>
</dbReference>
<dbReference type="InterPro" id="IPR036291">
    <property type="entry name" value="NAD(P)-bd_dom_sf"/>
</dbReference>
<keyword evidence="9" id="KW-1185">Reference proteome</keyword>
<dbReference type="PRINTS" id="PR00079">
    <property type="entry name" value="G6PDHDRGNASE"/>
</dbReference>
<evidence type="ECO:0000259" key="6">
    <source>
        <dbReference type="Pfam" id="PF00479"/>
    </source>
</evidence>
<dbReference type="SUPFAM" id="SSF51735">
    <property type="entry name" value="NAD(P)-binding Rossmann-fold domains"/>
    <property type="match status" value="1"/>
</dbReference>
<feature type="signal peptide" evidence="5">
    <location>
        <begin position="1"/>
        <end position="18"/>
    </location>
</feature>
<dbReference type="PANTHER" id="PTHR23429">
    <property type="entry name" value="GLUCOSE-6-PHOSPHATE 1-DEHYDROGENASE G6PD"/>
    <property type="match status" value="1"/>
</dbReference>